<evidence type="ECO:0008006" key="3">
    <source>
        <dbReference type="Google" id="ProtNLM"/>
    </source>
</evidence>
<protein>
    <recommendedName>
        <fullName evidence="3">NUDIX hydrolase</fullName>
    </recommendedName>
</protein>
<reference evidence="1 2" key="1">
    <citation type="submission" date="2019-04" db="EMBL/GenBank/DDBJ databases">
        <title>Genome sequencing of Clostridium botulinum Groups I-IV and Clostridium butyricum.</title>
        <authorList>
            <person name="Brunt J."/>
            <person name="Van Vliet A.H.M."/>
            <person name="Stringer S.C."/>
            <person name="Carter A.T."/>
            <person name="Peck M.W."/>
        </authorList>
    </citation>
    <scope>NUCLEOTIDE SEQUENCE [LARGE SCALE GENOMIC DNA]</scope>
    <source>
        <strain evidence="1 2">CB-K-33E</strain>
    </source>
</reference>
<accession>A0A846JYM3</accession>
<organism evidence="1 2">
    <name type="scientific">Clostridium botulinum</name>
    <dbReference type="NCBI Taxonomy" id="1491"/>
    <lineage>
        <taxon>Bacteria</taxon>
        <taxon>Bacillati</taxon>
        <taxon>Bacillota</taxon>
        <taxon>Clostridia</taxon>
        <taxon>Eubacteriales</taxon>
        <taxon>Clostridiaceae</taxon>
        <taxon>Clostridium</taxon>
    </lineage>
</organism>
<dbReference type="Proteomes" id="UP000473681">
    <property type="component" value="Unassembled WGS sequence"/>
</dbReference>
<sequence>MNITEGYTERGFKLISFKDLYGKKCNIQESSLATEEAIWFGVEEVSRMHLSREQVKEILPILQKYVDTGEI</sequence>
<gene>
    <name evidence="1" type="ORF">FDB51_15325</name>
</gene>
<evidence type="ECO:0000313" key="2">
    <source>
        <dbReference type="Proteomes" id="UP000473681"/>
    </source>
</evidence>
<evidence type="ECO:0000313" key="1">
    <source>
        <dbReference type="EMBL" id="NFN36455.1"/>
    </source>
</evidence>
<dbReference type="RefSeq" id="WP_222630098.1">
    <property type="nucleotide sequence ID" value="NZ_JACBDB010000011.1"/>
</dbReference>
<comment type="caution">
    <text evidence="1">The sequence shown here is derived from an EMBL/GenBank/DDBJ whole genome shotgun (WGS) entry which is preliminary data.</text>
</comment>
<name>A0A846JYM3_CLOBO</name>
<dbReference type="EMBL" id="SWVK01000023">
    <property type="protein sequence ID" value="NFN36455.1"/>
    <property type="molecule type" value="Genomic_DNA"/>
</dbReference>
<proteinExistence type="predicted"/>
<dbReference type="AlphaFoldDB" id="A0A846JYM3"/>